<dbReference type="Proteomes" id="UP000330807">
    <property type="component" value="Unassembled WGS sequence"/>
</dbReference>
<gene>
    <name evidence="1" type="ORF">LMKDKBCB_02237</name>
</gene>
<organism evidence="1 2">
    <name type="scientific">Collinsella aerofaciens</name>
    <dbReference type="NCBI Taxonomy" id="74426"/>
    <lineage>
        <taxon>Bacteria</taxon>
        <taxon>Bacillati</taxon>
        <taxon>Actinomycetota</taxon>
        <taxon>Coriobacteriia</taxon>
        <taxon>Coriobacteriales</taxon>
        <taxon>Coriobacteriaceae</taxon>
        <taxon>Collinsella</taxon>
    </lineage>
</organism>
<dbReference type="AlphaFoldDB" id="A0A5K1JC94"/>
<evidence type="ECO:0000313" key="1">
    <source>
        <dbReference type="EMBL" id="VWM01974.1"/>
    </source>
</evidence>
<dbReference type="RefSeq" id="WP_156064143.1">
    <property type="nucleotide sequence ID" value="NZ_CABWIH010000054.1"/>
</dbReference>
<reference evidence="1 2" key="1">
    <citation type="submission" date="2019-10" db="EMBL/GenBank/DDBJ databases">
        <authorList>
            <person name="Wolf R A."/>
        </authorList>
    </citation>
    <scope>NUCLEOTIDE SEQUENCE [LARGE SCALE GENOMIC DNA]</scope>
    <source>
        <strain evidence="1">Collinsella_aerofaciens_AK_138A</strain>
    </source>
</reference>
<proteinExistence type="predicted"/>
<sequence length="96" mass="10329">MLKSFKHSPTLEAMLSFAGWKGGFSESDKRAMAESLNTIRTALVQPFGANADAKRRDSKCVTDVEFDRAVMVVLSCALAMWLSGALDKTPCVGGAE</sequence>
<evidence type="ECO:0000313" key="2">
    <source>
        <dbReference type="Proteomes" id="UP000330807"/>
    </source>
</evidence>
<accession>A0A5K1JC94</accession>
<protein>
    <submittedName>
        <fullName evidence="1">Uncharacterized protein</fullName>
    </submittedName>
</protein>
<dbReference type="EMBL" id="CABWIH010000054">
    <property type="protein sequence ID" value="VWM01974.1"/>
    <property type="molecule type" value="Genomic_DNA"/>
</dbReference>
<name>A0A5K1JC94_9ACTN</name>